<feature type="transmembrane region" description="Helical" evidence="2">
    <location>
        <begin position="301"/>
        <end position="322"/>
    </location>
</feature>
<keyword evidence="2" id="KW-0812">Transmembrane</keyword>
<accession>A0A931MZE9</accession>
<organism evidence="4 5">
    <name type="scientific">Methylobrevis albus</name>
    <dbReference type="NCBI Taxonomy" id="2793297"/>
    <lineage>
        <taxon>Bacteria</taxon>
        <taxon>Pseudomonadati</taxon>
        <taxon>Pseudomonadota</taxon>
        <taxon>Alphaproteobacteria</taxon>
        <taxon>Hyphomicrobiales</taxon>
        <taxon>Pleomorphomonadaceae</taxon>
        <taxon>Methylobrevis</taxon>
    </lineage>
</organism>
<feature type="transmembrane region" description="Helical" evidence="2">
    <location>
        <begin position="191"/>
        <end position="210"/>
    </location>
</feature>
<feature type="transmembrane region" description="Helical" evidence="2">
    <location>
        <begin position="134"/>
        <end position="154"/>
    </location>
</feature>
<keyword evidence="2" id="KW-1133">Transmembrane helix</keyword>
<dbReference type="InterPro" id="IPR037185">
    <property type="entry name" value="EmrE-like"/>
</dbReference>
<reference evidence="4" key="1">
    <citation type="submission" date="2020-12" db="EMBL/GenBank/DDBJ databases">
        <title>Methylobrevis albus sp. nov., isolated from fresh water lack sediment.</title>
        <authorList>
            <person name="Zou Q."/>
        </authorList>
    </citation>
    <scope>NUCLEOTIDE SEQUENCE</scope>
    <source>
        <strain evidence="4">L22</strain>
    </source>
</reference>
<feature type="transmembrane region" description="Helical" evidence="2">
    <location>
        <begin position="219"/>
        <end position="237"/>
    </location>
</feature>
<dbReference type="InterPro" id="IPR000620">
    <property type="entry name" value="EamA_dom"/>
</dbReference>
<evidence type="ECO:0000259" key="3">
    <source>
        <dbReference type="Pfam" id="PF00892"/>
    </source>
</evidence>
<evidence type="ECO:0000256" key="2">
    <source>
        <dbReference type="SAM" id="Phobius"/>
    </source>
</evidence>
<dbReference type="GO" id="GO:0016020">
    <property type="term" value="C:membrane"/>
    <property type="evidence" value="ECO:0007669"/>
    <property type="project" value="InterPro"/>
</dbReference>
<feature type="compositionally biased region" description="Basic and acidic residues" evidence="1">
    <location>
        <begin position="15"/>
        <end position="24"/>
    </location>
</feature>
<dbReference type="PANTHER" id="PTHR22911:SF103">
    <property type="entry name" value="BLR2811 PROTEIN"/>
    <property type="match status" value="1"/>
</dbReference>
<gene>
    <name evidence="4" type="ORF">I5731_09145</name>
</gene>
<feature type="transmembrane region" description="Helical" evidence="2">
    <location>
        <begin position="103"/>
        <end position="122"/>
    </location>
</feature>
<evidence type="ECO:0000313" key="4">
    <source>
        <dbReference type="EMBL" id="MBH0237984.1"/>
    </source>
</evidence>
<dbReference type="RefSeq" id="WP_197311036.1">
    <property type="nucleotide sequence ID" value="NZ_JADZLT010000049.1"/>
</dbReference>
<keyword evidence="2" id="KW-0472">Membrane</keyword>
<dbReference type="SUPFAM" id="SSF103481">
    <property type="entry name" value="Multidrug resistance efflux transporter EmrE"/>
    <property type="match status" value="2"/>
</dbReference>
<feature type="region of interest" description="Disordered" evidence="1">
    <location>
        <begin position="1"/>
        <end position="24"/>
    </location>
</feature>
<feature type="transmembrane region" description="Helical" evidence="2">
    <location>
        <begin position="166"/>
        <end position="185"/>
    </location>
</feature>
<keyword evidence="5" id="KW-1185">Reference proteome</keyword>
<feature type="transmembrane region" description="Helical" evidence="2">
    <location>
        <begin position="243"/>
        <end position="261"/>
    </location>
</feature>
<dbReference type="EMBL" id="JADZLT010000049">
    <property type="protein sequence ID" value="MBH0237984.1"/>
    <property type="molecule type" value="Genomic_DNA"/>
</dbReference>
<dbReference type="PANTHER" id="PTHR22911">
    <property type="entry name" value="ACYL-MALONYL CONDENSING ENZYME-RELATED"/>
    <property type="match status" value="1"/>
</dbReference>
<protein>
    <submittedName>
        <fullName evidence="4">DMT family transporter</fullName>
    </submittedName>
</protein>
<name>A0A931MZE9_9HYPH</name>
<feature type="transmembrane region" description="Helical" evidence="2">
    <location>
        <begin position="273"/>
        <end position="295"/>
    </location>
</feature>
<comment type="caution">
    <text evidence="4">The sequence shown here is derived from an EMBL/GenBank/DDBJ whole genome shotgun (WGS) entry which is preliminary data.</text>
</comment>
<feature type="domain" description="EamA" evidence="3">
    <location>
        <begin position="102"/>
        <end position="233"/>
    </location>
</feature>
<evidence type="ECO:0000256" key="1">
    <source>
        <dbReference type="SAM" id="MobiDB-lite"/>
    </source>
</evidence>
<feature type="domain" description="EamA" evidence="3">
    <location>
        <begin position="244"/>
        <end position="371"/>
    </location>
</feature>
<dbReference type="Proteomes" id="UP000631694">
    <property type="component" value="Unassembled WGS sequence"/>
</dbReference>
<sequence>MERSGDAGDDWAANDGHHERHHDDRRDATDFADMNVASDASAVVAATAPVPMTNVAAPAPGHRGLRGRLHGRLPGRGRGSLRLAGLGRHGLARWNAASGNLRGSVLSLVAIVLFSVMLTTIKEIGTGLPLTETLLIRQVMVTILLLPLFTPDILGALRTKHLGLQLSRGLLSLGSQLSYFMALLYLPFAEMTALCFSQVLFMTVLAVIVLKEKVGWRRWGATLVGFVGVLIMLKPSGGGFNGYALLAVLSALLVCGVTITIRMMARTENTATIMLYQSIVLCTAYIGPALYWWVWPTPRQWVLLVITGVVGTAAQYIFTLACRIGEASALAPMEYTRLIFAIAIGYFLFAEVPDLATMVGAGIVIAATIYTMRRNAETSPGGTAQG</sequence>
<dbReference type="AlphaFoldDB" id="A0A931MZE9"/>
<proteinExistence type="predicted"/>
<evidence type="ECO:0000313" key="5">
    <source>
        <dbReference type="Proteomes" id="UP000631694"/>
    </source>
</evidence>
<dbReference type="Pfam" id="PF00892">
    <property type="entry name" value="EamA"/>
    <property type="match status" value="2"/>
</dbReference>